<name>A0A4R3LBT1_9BACL</name>
<dbReference type="EMBL" id="SMAG01000001">
    <property type="protein sequence ID" value="TCS96758.1"/>
    <property type="molecule type" value="Genomic_DNA"/>
</dbReference>
<dbReference type="OrthoDB" id="2990033at2"/>
<gene>
    <name evidence="3" type="ORF">EDD58_101399</name>
</gene>
<keyword evidence="2" id="KW-0472">Membrane</keyword>
<evidence type="ECO:0000256" key="2">
    <source>
        <dbReference type="SAM" id="Phobius"/>
    </source>
</evidence>
<accession>A0A4R3LBT1</accession>
<dbReference type="Proteomes" id="UP000294937">
    <property type="component" value="Unassembled WGS sequence"/>
</dbReference>
<keyword evidence="4" id="KW-1185">Reference proteome</keyword>
<comment type="caution">
    <text evidence="3">The sequence shown here is derived from an EMBL/GenBank/DDBJ whole genome shotgun (WGS) entry which is preliminary data.</text>
</comment>
<evidence type="ECO:0000256" key="1">
    <source>
        <dbReference type="SAM" id="Coils"/>
    </source>
</evidence>
<keyword evidence="2" id="KW-1133">Transmembrane helix</keyword>
<dbReference type="AlphaFoldDB" id="A0A4R3LBT1"/>
<feature type="transmembrane region" description="Helical" evidence="2">
    <location>
        <begin position="16"/>
        <end position="35"/>
    </location>
</feature>
<evidence type="ECO:0000313" key="4">
    <source>
        <dbReference type="Proteomes" id="UP000294937"/>
    </source>
</evidence>
<keyword evidence="1" id="KW-0175">Coiled coil</keyword>
<organism evidence="3 4">
    <name type="scientific">Hazenella coriacea</name>
    <dbReference type="NCBI Taxonomy" id="1179467"/>
    <lineage>
        <taxon>Bacteria</taxon>
        <taxon>Bacillati</taxon>
        <taxon>Bacillota</taxon>
        <taxon>Bacilli</taxon>
        <taxon>Bacillales</taxon>
        <taxon>Thermoactinomycetaceae</taxon>
        <taxon>Hazenella</taxon>
    </lineage>
</organism>
<proteinExistence type="predicted"/>
<reference evidence="3 4" key="1">
    <citation type="submission" date="2019-03" db="EMBL/GenBank/DDBJ databases">
        <title>Genomic Encyclopedia of Type Strains, Phase IV (KMG-IV): sequencing the most valuable type-strain genomes for metagenomic binning, comparative biology and taxonomic classification.</title>
        <authorList>
            <person name="Goeker M."/>
        </authorList>
    </citation>
    <scope>NUCLEOTIDE SEQUENCE [LARGE SCALE GENOMIC DNA]</scope>
    <source>
        <strain evidence="3 4">DSM 45707</strain>
    </source>
</reference>
<evidence type="ECO:0000313" key="3">
    <source>
        <dbReference type="EMBL" id="TCS96758.1"/>
    </source>
</evidence>
<feature type="coiled-coil region" evidence="1">
    <location>
        <begin position="52"/>
        <end position="79"/>
    </location>
</feature>
<keyword evidence="2" id="KW-0812">Transmembrane</keyword>
<dbReference type="RefSeq" id="WP_131923145.1">
    <property type="nucleotide sequence ID" value="NZ_SMAG01000001.1"/>
</dbReference>
<sequence>MHRRRIQILKQNGRSLVMFLIGLCVGGALFLFLFAQKLDSLYLEREAIYYANNQKYKEIQKLQEELTKYTQRGAQSKEDHIQKIDIIVSSDSNFGTETLRAKTEKMLEPFLEKTGEWVSSNPDLIDLVLKQQRIAVDEEKKIVYEVRVKYLSFYRSTLKVWIFAKDISNDGVSDLSQ</sequence>
<protein>
    <submittedName>
        <fullName evidence="3">Uncharacterized protein</fullName>
    </submittedName>
</protein>